<dbReference type="Gene3D" id="2.60.40.1240">
    <property type="match status" value="1"/>
</dbReference>
<reference evidence="4 5" key="1">
    <citation type="submission" date="2019-03" db="EMBL/GenBank/DDBJ databases">
        <title>Diversity of the mouse oral microbiome.</title>
        <authorList>
            <person name="Joseph S."/>
            <person name="Aduse-Opoku J."/>
            <person name="Curtis M."/>
            <person name="Wade W."/>
            <person name="Hashim A."/>
        </authorList>
    </citation>
    <scope>NUCLEOTIDE SEQUENCE [LARGE SCALE GENOMIC DNA]</scope>
    <source>
        <strain evidence="4 5">P11</strain>
    </source>
</reference>
<evidence type="ECO:0000256" key="1">
    <source>
        <dbReference type="ARBA" id="ARBA00022729"/>
    </source>
</evidence>
<dbReference type="Proteomes" id="UP000298285">
    <property type="component" value="Unassembled WGS sequence"/>
</dbReference>
<proteinExistence type="predicted"/>
<feature type="transmembrane region" description="Helical" evidence="2">
    <location>
        <begin position="15"/>
        <end position="37"/>
    </location>
</feature>
<dbReference type="InterPro" id="IPR029050">
    <property type="entry name" value="Immunoprotect_excell_Ig-like"/>
</dbReference>
<dbReference type="RefSeq" id="WP_135104337.1">
    <property type="nucleotide sequence ID" value="NZ_JADGKW010000001.1"/>
</dbReference>
<evidence type="ECO:0000259" key="3">
    <source>
        <dbReference type="Pfam" id="PF11611"/>
    </source>
</evidence>
<evidence type="ECO:0000256" key="2">
    <source>
        <dbReference type="SAM" id="Phobius"/>
    </source>
</evidence>
<dbReference type="OrthoDB" id="2389763at2"/>
<dbReference type="InterPro" id="IPR029051">
    <property type="entry name" value="DUF4352"/>
</dbReference>
<dbReference type="EMBL" id="SPPK01000001">
    <property type="protein sequence ID" value="TFU91322.1"/>
    <property type="molecule type" value="Genomic_DNA"/>
</dbReference>
<gene>
    <name evidence="4" type="ORF">E4T88_04900</name>
</gene>
<keyword evidence="2" id="KW-0812">Transmembrane</keyword>
<dbReference type="AlphaFoldDB" id="A0A4Y9ISI7"/>
<keyword evidence="2" id="KW-0472">Membrane</keyword>
<comment type="caution">
    <text evidence="4">The sequence shown here is derived from an EMBL/GenBank/DDBJ whole genome shotgun (WGS) entry which is preliminary data.</text>
</comment>
<keyword evidence="2" id="KW-1133">Transmembrane helix</keyword>
<sequence>MKKTSDNKLESKRKALNIGCLFVTLGLIIILVFVILINGDNPKRDTEKLSDIEQSTNSENASTTNKEISSKSIVLPKINESVITGKFKFTITKIAYDRKNKDRTLVLLVYITYQNTSNNQAVIEYNYFDLIDEKGAIYAASNSLNLDLAASGNGIYFDECNPNIVKKGVIAFEVPAKNKYFISVSDGDDASVIDLN</sequence>
<dbReference type="Pfam" id="PF11611">
    <property type="entry name" value="DUF4352"/>
    <property type="match status" value="1"/>
</dbReference>
<name>A0A4Y9ISI7_9BACT</name>
<organism evidence="4 5">
    <name type="scientific">Dysgonomonas mossii</name>
    <dbReference type="NCBI Taxonomy" id="163665"/>
    <lineage>
        <taxon>Bacteria</taxon>
        <taxon>Pseudomonadati</taxon>
        <taxon>Bacteroidota</taxon>
        <taxon>Bacteroidia</taxon>
        <taxon>Bacteroidales</taxon>
        <taxon>Dysgonomonadaceae</taxon>
        <taxon>Dysgonomonas</taxon>
    </lineage>
</organism>
<protein>
    <submittedName>
        <fullName evidence="4">DUF4352 domain-containing protein</fullName>
    </submittedName>
</protein>
<accession>A0A4Y9ISI7</accession>
<evidence type="ECO:0000313" key="4">
    <source>
        <dbReference type="EMBL" id="TFU91322.1"/>
    </source>
</evidence>
<feature type="domain" description="DUF4352" evidence="3">
    <location>
        <begin position="77"/>
        <end position="184"/>
    </location>
</feature>
<evidence type="ECO:0000313" key="5">
    <source>
        <dbReference type="Proteomes" id="UP000298285"/>
    </source>
</evidence>
<keyword evidence="1" id="KW-0732">Signal</keyword>